<dbReference type="EC" id="2.4.1.142" evidence="3"/>
<comment type="function">
    <text evidence="11">Participates in the formation of the lipid-linked precursor oligosaccharide for N-glycosylation. Involved in assembling the dolichol-pyrophosphate-GlcNAc(2)-Man(5) intermediate on the cytoplasmic surface of the ER.</text>
</comment>
<dbReference type="Pfam" id="PF13692">
    <property type="entry name" value="Glyco_trans_1_4"/>
    <property type="match status" value="1"/>
</dbReference>
<evidence type="ECO:0000313" key="12">
    <source>
        <dbReference type="EMBL" id="KDQ19820.1"/>
    </source>
</evidence>
<evidence type="ECO:0000256" key="5">
    <source>
        <dbReference type="ARBA" id="ARBA00022676"/>
    </source>
</evidence>
<name>A0A067MYS8_BOTB1</name>
<keyword evidence="9" id="KW-1133">Transmembrane helix</keyword>
<dbReference type="Gene3D" id="3.40.50.2000">
    <property type="entry name" value="Glycogen Phosphorylase B"/>
    <property type="match status" value="1"/>
</dbReference>
<evidence type="ECO:0000256" key="4">
    <source>
        <dbReference type="ARBA" id="ARBA00015841"/>
    </source>
</evidence>
<keyword evidence="6 12" id="KW-0808">Transferase</keyword>
<dbReference type="InterPro" id="IPR026051">
    <property type="entry name" value="ALG1-like"/>
</dbReference>
<evidence type="ECO:0000313" key="13">
    <source>
        <dbReference type="Proteomes" id="UP000027195"/>
    </source>
</evidence>
<organism evidence="12 13">
    <name type="scientific">Botryobasidium botryosum (strain FD-172 SS1)</name>
    <dbReference type="NCBI Taxonomy" id="930990"/>
    <lineage>
        <taxon>Eukaryota</taxon>
        <taxon>Fungi</taxon>
        <taxon>Dikarya</taxon>
        <taxon>Basidiomycota</taxon>
        <taxon>Agaricomycotina</taxon>
        <taxon>Agaricomycetes</taxon>
        <taxon>Cantharellales</taxon>
        <taxon>Botryobasidiaceae</taxon>
        <taxon>Botryobasidium</taxon>
    </lineage>
</organism>
<comment type="pathway">
    <text evidence="2">Protein modification; protein glycosylation.</text>
</comment>
<dbReference type="OrthoDB" id="614844at2759"/>
<evidence type="ECO:0000256" key="1">
    <source>
        <dbReference type="ARBA" id="ARBA00004389"/>
    </source>
</evidence>
<evidence type="ECO:0000256" key="2">
    <source>
        <dbReference type="ARBA" id="ARBA00004922"/>
    </source>
</evidence>
<dbReference type="Proteomes" id="UP000027195">
    <property type="component" value="Unassembled WGS sequence"/>
</dbReference>
<proteinExistence type="predicted"/>
<evidence type="ECO:0000256" key="9">
    <source>
        <dbReference type="ARBA" id="ARBA00022989"/>
    </source>
</evidence>
<keyword evidence="13" id="KW-1185">Reference proteome</keyword>
<evidence type="ECO:0000256" key="7">
    <source>
        <dbReference type="ARBA" id="ARBA00022692"/>
    </source>
</evidence>
<keyword evidence="8" id="KW-0256">Endoplasmic reticulum</keyword>
<dbReference type="AlphaFoldDB" id="A0A067MYS8"/>
<dbReference type="HOGENOM" id="CLU_012079_1_1_1"/>
<evidence type="ECO:0000256" key="6">
    <source>
        <dbReference type="ARBA" id="ARBA00022679"/>
    </source>
</evidence>
<dbReference type="STRING" id="930990.A0A067MYS8"/>
<evidence type="ECO:0000256" key="8">
    <source>
        <dbReference type="ARBA" id="ARBA00022824"/>
    </source>
</evidence>
<evidence type="ECO:0000256" key="10">
    <source>
        <dbReference type="ARBA" id="ARBA00023136"/>
    </source>
</evidence>
<evidence type="ECO:0000256" key="3">
    <source>
        <dbReference type="ARBA" id="ARBA00012611"/>
    </source>
</evidence>
<dbReference type="PANTHER" id="PTHR13036">
    <property type="entry name" value="BETA1,4 MANNOSYLTRANSFERASE"/>
    <property type="match status" value="1"/>
</dbReference>
<dbReference type="GO" id="GO:0004578">
    <property type="term" value="F:chitobiosyldiphosphodolichol beta-mannosyltransferase activity"/>
    <property type="evidence" value="ECO:0007669"/>
    <property type="project" value="UniProtKB-EC"/>
</dbReference>
<protein>
    <recommendedName>
        <fullName evidence="4">Chitobiosyldiphosphodolichol beta-mannosyltransferase</fullName>
        <ecNumber evidence="3">2.4.1.142</ecNumber>
    </recommendedName>
</protein>
<accession>A0A067MYS8</accession>
<dbReference type="PANTHER" id="PTHR13036:SF0">
    <property type="entry name" value="CHITOBIOSYLDIPHOSPHODOLICHOL BETA-MANNOSYLTRANSFERASE"/>
    <property type="match status" value="1"/>
</dbReference>
<dbReference type="InParanoid" id="A0A067MYS8"/>
<evidence type="ECO:0000256" key="11">
    <source>
        <dbReference type="ARBA" id="ARBA00024899"/>
    </source>
</evidence>
<keyword evidence="7" id="KW-0812">Transmembrane</keyword>
<sequence length="511" mass="56577">MDRTTVIAQAVLLLAALVPAGYVYYRVRFAPRPKPAYRSVAVLVLGDIGRSPRMMYHSESFAQNGFETFVVGYEGAQPPRSLLSLPRVHFIYLSPPPAFISRLPTTLYRLFAPLKVLYQVLSVLSALLGRIPHPPEYIIVQNPPSIPTLALVQLVVRLRGSKLIIDWHNLGYSILALRLGQGSAFVRLAKRFEEKFGQKAYAHLFVTNAMKEHLVKAWGLIGRTVVLHDRPPAHFHPASPAETHQSHHSGPIVTLRPDRPALLVTSTSWTPDEDFSILVRALTAYERRARVVNGTADVSDASGDADATKKGTKLPKVLMIVTGKGELREQYMEEIIRRETEGRWQWVTCRSAWLEAADYPLLLGSADIGISLHSSSSALDLPMKVVDMFGCGLPVCALGYPCLDELVKDGENGLVFKDSDELAEQLERLLTGFPNSPSLANLRGSLRRTHAPSHMPYSAPLKAGDPDSEELAWGSWSDNWDRLVRPLVIDGNDSLAEIALRAITEAYAEQN</sequence>
<dbReference type="EMBL" id="KL198018">
    <property type="protein sequence ID" value="KDQ19820.1"/>
    <property type="molecule type" value="Genomic_DNA"/>
</dbReference>
<reference evidence="13" key="1">
    <citation type="journal article" date="2014" name="Proc. Natl. Acad. Sci. U.S.A.">
        <title>Extensive sampling of basidiomycete genomes demonstrates inadequacy of the white-rot/brown-rot paradigm for wood decay fungi.</title>
        <authorList>
            <person name="Riley R."/>
            <person name="Salamov A.A."/>
            <person name="Brown D.W."/>
            <person name="Nagy L.G."/>
            <person name="Floudas D."/>
            <person name="Held B.W."/>
            <person name="Levasseur A."/>
            <person name="Lombard V."/>
            <person name="Morin E."/>
            <person name="Otillar R."/>
            <person name="Lindquist E.A."/>
            <person name="Sun H."/>
            <person name="LaButti K.M."/>
            <person name="Schmutz J."/>
            <person name="Jabbour D."/>
            <person name="Luo H."/>
            <person name="Baker S.E."/>
            <person name="Pisabarro A.G."/>
            <person name="Walton J.D."/>
            <person name="Blanchette R.A."/>
            <person name="Henrissat B."/>
            <person name="Martin F."/>
            <person name="Cullen D."/>
            <person name="Hibbett D.S."/>
            <person name="Grigoriev I.V."/>
        </authorList>
    </citation>
    <scope>NUCLEOTIDE SEQUENCE [LARGE SCALE GENOMIC DNA]</scope>
    <source>
        <strain evidence="13">FD-172 SS1</strain>
    </source>
</reference>
<dbReference type="FunCoup" id="A0A067MYS8">
    <property type="interactions" value="580"/>
</dbReference>
<keyword evidence="10" id="KW-0472">Membrane</keyword>
<dbReference type="GO" id="GO:0005789">
    <property type="term" value="C:endoplasmic reticulum membrane"/>
    <property type="evidence" value="ECO:0007669"/>
    <property type="project" value="UniProtKB-SubCell"/>
</dbReference>
<gene>
    <name evidence="12" type="ORF">BOTBODRAFT_51208</name>
</gene>
<comment type="subcellular location">
    <subcellularLocation>
        <location evidence="1">Endoplasmic reticulum membrane</location>
        <topology evidence="1">Single-pass membrane protein</topology>
    </subcellularLocation>
</comment>
<dbReference type="SUPFAM" id="SSF53756">
    <property type="entry name" value="UDP-Glycosyltransferase/glycogen phosphorylase"/>
    <property type="match status" value="1"/>
</dbReference>
<keyword evidence="5" id="KW-0328">Glycosyltransferase</keyword>